<dbReference type="InterPro" id="IPR005119">
    <property type="entry name" value="LysR_subst-bd"/>
</dbReference>
<keyword evidence="2" id="KW-0805">Transcription regulation</keyword>
<dbReference type="Gene3D" id="1.10.10.10">
    <property type="entry name" value="Winged helix-like DNA-binding domain superfamily/Winged helix DNA-binding domain"/>
    <property type="match status" value="1"/>
</dbReference>
<gene>
    <name evidence="6" type="ORF">F0238_16470</name>
</gene>
<keyword evidence="3" id="KW-0238">DNA-binding</keyword>
<dbReference type="InterPro" id="IPR058163">
    <property type="entry name" value="LysR-type_TF_proteobact-type"/>
</dbReference>
<dbReference type="Pfam" id="PF03466">
    <property type="entry name" value="LysR_substrate"/>
    <property type="match status" value="1"/>
</dbReference>
<evidence type="ECO:0000313" key="6">
    <source>
        <dbReference type="EMBL" id="NOJ24328.1"/>
    </source>
</evidence>
<dbReference type="RefSeq" id="WP_006958519.1">
    <property type="nucleotide sequence ID" value="NZ_CP156658.1"/>
</dbReference>
<sequence length="305" mass="34871">MDRRLQHLNCLRYFEAAARLGSYSKAGQELFVTQAAVSQKLRQLESELDCKLFTRKGRDMVLTTEGKRLHEKVSQAFGLIVEGLNSTQNEPVEGVLSVITTPSFASRWLMPRLWKFSKDYPQTLIRIRSHVDPQAALLDEVDVVIGEIDVERRDEAVISEFLFNEPVFPVCSPELVKSMTLTDPAQLTRCWLIRGIRNHRFSWEKWFEKANVPLNSDVFQWMEVETYDMGLNAVIAGHGVCPGTDSLAGDFIERGLLVKPFDISLPQALEYSALYHAKSIRRSRIAVFTQWLKQEAMAYQNKESV</sequence>
<evidence type="ECO:0000256" key="2">
    <source>
        <dbReference type="ARBA" id="ARBA00023015"/>
    </source>
</evidence>
<comment type="similarity">
    <text evidence="1">Belongs to the LysR transcriptional regulatory family.</text>
</comment>
<dbReference type="InterPro" id="IPR036390">
    <property type="entry name" value="WH_DNA-bd_sf"/>
</dbReference>
<organism evidence="6 7">
    <name type="scientific">Vibrio coralliilyticus</name>
    <dbReference type="NCBI Taxonomy" id="190893"/>
    <lineage>
        <taxon>Bacteria</taxon>
        <taxon>Pseudomonadati</taxon>
        <taxon>Pseudomonadota</taxon>
        <taxon>Gammaproteobacteria</taxon>
        <taxon>Vibrionales</taxon>
        <taxon>Vibrionaceae</taxon>
        <taxon>Vibrio</taxon>
    </lineage>
</organism>
<evidence type="ECO:0000256" key="3">
    <source>
        <dbReference type="ARBA" id="ARBA00023125"/>
    </source>
</evidence>
<dbReference type="InterPro" id="IPR036388">
    <property type="entry name" value="WH-like_DNA-bd_sf"/>
</dbReference>
<dbReference type="GO" id="GO:0003700">
    <property type="term" value="F:DNA-binding transcription factor activity"/>
    <property type="evidence" value="ECO:0007669"/>
    <property type="project" value="InterPro"/>
</dbReference>
<dbReference type="Pfam" id="PF00126">
    <property type="entry name" value="HTH_1"/>
    <property type="match status" value="1"/>
</dbReference>
<dbReference type="InterPro" id="IPR000847">
    <property type="entry name" value="LysR_HTH_N"/>
</dbReference>
<dbReference type="GO" id="GO:0043565">
    <property type="term" value="F:sequence-specific DNA binding"/>
    <property type="evidence" value="ECO:0007669"/>
    <property type="project" value="TreeGrafter"/>
</dbReference>
<evidence type="ECO:0000313" key="7">
    <source>
        <dbReference type="Proteomes" id="UP000576645"/>
    </source>
</evidence>
<dbReference type="PROSITE" id="PS50931">
    <property type="entry name" value="HTH_LYSR"/>
    <property type="match status" value="1"/>
</dbReference>
<evidence type="ECO:0000256" key="4">
    <source>
        <dbReference type="ARBA" id="ARBA00023163"/>
    </source>
</evidence>
<dbReference type="FunFam" id="1.10.10.10:FF:000001">
    <property type="entry name" value="LysR family transcriptional regulator"/>
    <property type="match status" value="1"/>
</dbReference>
<dbReference type="SUPFAM" id="SSF53850">
    <property type="entry name" value="Periplasmic binding protein-like II"/>
    <property type="match status" value="1"/>
</dbReference>
<dbReference type="Gene3D" id="3.40.190.10">
    <property type="entry name" value="Periplasmic binding protein-like II"/>
    <property type="match status" value="2"/>
</dbReference>
<proteinExistence type="inferred from homology"/>
<dbReference type="GO" id="GO:0006351">
    <property type="term" value="P:DNA-templated transcription"/>
    <property type="evidence" value="ECO:0007669"/>
    <property type="project" value="TreeGrafter"/>
</dbReference>
<evidence type="ECO:0000259" key="5">
    <source>
        <dbReference type="PROSITE" id="PS50931"/>
    </source>
</evidence>
<name>A0AAP6ZSG9_9VIBR</name>
<keyword evidence="4" id="KW-0804">Transcription</keyword>
<comment type="caution">
    <text evidence="6">The sequence shown here is derived from an EMBL/GenBank/DDBJ whole genome shotgun (WGS) entry which is preliminary data.</text>
</comment>
<dbReference type="EMBL" id="VTXP01000008">
    <property type="protein sequence ID" value="NOJ24328.1"/>
    <property type="molecule type" value="Genomic_DNA"/>
</dbReference>
<dbReference type="AlphaFoldDB" id="A0AAP6ZSG9"/>
<evidence type="ECO:0000256" key="1">
    <source>
        <dbReference type="ARBA" id="ARBA00009437"/>
    </source>
</evidence>
<dbReference type="PANTHER" id="PTHR30537">
    <property type="entry name" value="HTH-TYPE TRANSCRIPTIONAL REGULATOR"/>
    <property type="match status" value="1"/>
</dbReference>
<dbReference type="PANTHER" id="PTHR30537:SF79">
    <property type="entry name" value="TRANSCRIPTIONAL REGULATOR-RELATED"/>
    <property type="match status" value="1"/>
</dbReference>
<dbReference type="PRINTS" id="PR00039">
    <property type="entry name" value="HTHLYSR"/>
</dbReference>
<accession>A0AAP6ZSG9</accession>
<dbReference type="SUPFAM" id="SSF46785">
    <property type="entry name" value="Winged helix' DNA-binding domain"/>
    <property type="match status" value="1"/>
</dbReference>
<feature type="domain" description="HTH lysR-type" evidence="5">
    <location>
        <begin position="1"/>
        <end position="63"/>
    </location>
</feature>
<protein>
    <submittedName>
        <fullName evidence="6">LysR family transcriptional regulator</fullName>
    </submittedName>
</protein>
<reference evidence="6 7" key="1">
    <citation type="submission" date="2019-09" db="EMBL/GenBank/DDBJ databases">
        <title>Draft genome sequencing and comparative genomics of hatchery-associated Vibrios.</title>
        <authorList>
            <person name="Kehlet-Delgado H."/>
            <person name="Mueller R.S."/>
        </authorList>
    </citation>
    <scope>NUCLEOTIDE SEQUENCE [LARGE SCALE GENOMIC DNA]</scope>
    <source>
        <strain evidence="6 7">09-121-3</strain>
    </source>
</reference>
<dbReference type="Proteomes" id="UP000576645">
    <property type="component" value="Unassembled WGS sequence"/>
</dbReference>